<keyword evidence="10" id="KW-1185">Reference proteome</keyword>
<evidence type="ECO:0000256" key="7">
    <source>
        <dbReference type="SAM" id="Coils"/>
    </source>
</evidence>
<name>A0A564YR88_HYMDI</name>
<evidence type="ECO:0000256" key="6">
    <source>
        <dbReference type="ARBA" id="ARBA00026055"/>
    </source>
</evidence>
<dbReference type="InterPro" id="IPR016098">
    <property type="entry name" value="CAP/MinC_C"/>
</dbReference>
<keyword evidence="5" id="KW-0143">Chaperone</keyword>
<proteinExistence type="inferred from homology"/>
<feature type="coiled-coil region" evidence="7">
    <location>
        <begin position="82"/>
        <end position="165"/>
    </location>
</feature>
<comment type="subcellular location">
    <subcellularLocation>
        <location evidence="1">Cytoplasm</location>
    </subcellularLocation>
</comment>
<feature type="domain" description="C-CAP/cofactor C-like" evidence="8">
    <location>
        <begin position="213"/>
        <end position="359"/>
    </location>
</feature>
<evidence type="ECO:0000256" key="2">
    <source>
        <dbReference type="ARBA" id="ARBA00008848"/>
    </source>
</evidence>
<protein>
    <recommendedName>
        <fullName evidence="8">C-CAP/cofactor C-like domain-containing protein</fullName>
    </recommendedName>
</protein>
<dbReference type="PANTHER" id="PTHR15139">
    <property type="entry name" value="TUBULIN FOLDING COFACTOR C"/>
    <property type="match status" value="1"/>
</dbReference>
<dbReference type="GO" id="GO:0005737">
    <property type="term" value="C:cytoplasm"/>
    <property type="evidence" value="ECO:0007669"/>
    <property type="project" value="UniProtKB-SubCell"/>
</dbReference>
<dbReference type="InterPro" id="IPR027684">
    <property type="entry name" value="TBCC"/>
</dbReference>
<evidence type="ECO:0000313" key="9">
    <source>
        <dbReference type="EMBL" id="VUZ49802.1"/>
    </source>
</evidence>
<sequence length="387" mass="42768">MTEVGGSNGNSGSMLPAQLLERLETRDAQRKAAAARSETAEARKRGEATGEHIILPPLNLPISEGEEPIFASPTHNTPSFFLANMARAKALLLRQISQLEERCQLTEGAPELTERNEKLDELLDQIEELQRWFSESSFHLKAFDVQQARRDVDDLKTRFQEARAAIMPKRRFKFGAGVSKKASSKSTASDNVSIINNTSPKKPVATPHPTAIPSEFSLSGLSNRHDLRLPANDGNLNKDSLRDQSLCLTDLTDCKVCITSSCGNLMASRLSKCVIKILRPVGSSVMLQDCVDCRFVLACRQLRVHRTRGSRFDVFVASAPIIEDSSDLLVGPWNVGGDECFSSVLGDKNHWKEVQDFSCPTLVAEKASDSPNWSLLSMDEWLKGEEL</sequence>
<evidence type="ECO:0000256" key="1">
    <source>
        <dbReference type="ARBA" id="ARBA00004496"/>
    </source>
</evidence>
<dbReference type="GO" id="GO:0007023">
    <property type="term" value="P:post-chaperonin tubulin folding pathway"/>
    <property type="evidence" value="ECO:0007669"/>
    <property type="project" value="InterPro"/>
</dbReference>
<dbReference type="InterPro" id="IPR006599">
    <property type="entry name" value="CARP_motif"/>
</dbReference>
<keyword evidence="4" id="KW-0007">Acetylation</keyword>
<dbReference type="Gene3D" id="2.160.20.70">
    <property type="match status" value="1"/>
</dbReference>
<organism evidence="9 10">
    <name type="scientific">Hymenolepis diminuta</name>
    <name type="common">Rat tapeworm</name>
    <dbReference type="NCBI Taxonomy" id="6216"/>
    <lineage>
        <taxon>Eukaryota</taxon>
        <taxon>Metazoa</taxon>
        <taxon>Spiralia</taxon>
        <taxon>Lophotrochozoa</taxon>
        <taxon>Platyhelminthes</taxon>
        <taxon>Cestoda</taxon>
        <taxon>Eucestoda</taxon>
        <taxon>Cyclophyllidea</taxon>
        <taxon>Hymenolepididae</taxon>
        <taxon>Hymenolepis</taxon>
    </lineage>
</organism>
<keyword evidence="3" id="KW-0963">Cytoplasm</keyword>
<dbReference type="PANTHER" id="PTHR15139:SF0">
    <property type="entry name" value="TUBULIN-SPECIFIC CHAPERONE C"/>
    <property type="match status" value="1"/>
</dbReference>
<dbReference type="InterPro" id="IPR038397">
    <property type="entry name" value="TBCC_N_sf"/>
</dbReference>
<keyword evidence="7" id="KW-0175">Coiled coil</keyword>
<dbReference type="Proteomes" id="UP000321570">
    <property type="component" value="Unassembled WGS sequence"/>
</dbReference>
<dbReference type="GO" id="GO:0007021">
    <property type="term" value="P:tubulin complex assembly"/>
    <property type="evidence" value="ECO:0007669"/>
    <property type="project" value="TreeGrafter"/>
</dbReference>
<dbReference type="Pfam" id="PF16752">
    <property type="entry name" value="TBCC_N"/>
    <property type="match status" value="1"/>
</dbReference>
<evidence type="ECO:0000313" key="10">
    <source>
        <dbReference type="Proteomes" id="UP000321570"/>
    </source>
</evidence>
<evidence type="ECO:0000259" key="8">
    <source>
        <dbReference type="PROSITE" id="PS51329"/>
    </source>
</evidence>
<comment type="subunit">
    <text evidence="6">Supercomplex made of cofactors A to E. Cofactors A and D function by capturing and stabilizing tubulin in a quasi-native conformation. Cofactor E binds to the cofactor D-tubulin complex; interaction with cofactor C then causes the release of tubulin polypeptides that are committed to the native state.</text>
</comment>
<dbReference type="EMBL" id="CABIJS010000333">
    <property type="protein sequence ID" value="VUZ49802.1"/>
    <property type="molecule type" value="Genomic_DNA"/>
</dbReference>
<evidence type="ECO:0000256" key="5">
    <source>
        <dbReference type="ARBA" id="ARBA00023186"/>
    </source>
</evidence>
<dbReference type="Pfam" id="PF07986">
    <property type="entry name" value="TBCC"/>
    <property type="match status" value="1"/>
</dbReference>
<evidence type="ECO:0000256" key="3">
    <source>
        <dbReference type="ARBA" id="ARBA00022490"/>
    </source>
</evidence>
<dbReference type="InterPro" id="IPR031925">
    <property type="entry name" value="TBCC_N"/>
</dbReference>
<gene>
    <name evidence="9" type="ORF">WMSIL1_LOCUS8508</name>
</gene>
<dbReference type="InterPro" id="IPR017901">
    <property type="entry name" value="C-CAP_CF_C-like"/>
</dbReference>
<accession>A0A564YR88</accession>
<dbReference type="PROSITE" id="PS51329">
    <property type="entry name" value="C_CAP_COFACTOR_C"/>
    <property type="match status" value="1"/>
</dbReference>
<dbReference type="SMART" id="SM00673">
    <property type="entry name" value="CARP"/>
    <property type="match status" value="2"/>
</dbReference>
<dbReference type="Gene3D" id="1.20.58.1250">
    <property type="entry name" value="Tubulin Binding Cofactor C, N-terminal domain"/>
    <property type="match status" value="1"/>
</dbReference>
<dbReference type="InterPro" id="IPR012945">
    <property type="entry name" value="Tubulin-bd_cofactor_C_dom"/>
</dbReference>
<dbReference type="AlphaFoldDB" id="A0A564YR88"/>
<dbReference type="GO" id="GO:0015631">
    <property type="term" value="F:tubulin binding"/>
    <property type="evidence" value="ECO:0007669"/>
    <property type="project" value="InterPro"/>
</dbReference>
<comment type="similarity">
    <text evidence="2">Belongs to the TBCC family.</text>
</comment>
<evidence type="ECO:0000256" key="4">
    <source>
        <dbReference type="ARBA" id="ARBA00022990"/>
    </source>
</evidence>
<reference evidence="9 10" key="1">
    <citation type="submission" date="2019-07" db="EMBL/GenBank/DDBJ databases">
        <authorList>
            <person name="Jastrzebski P J."/>
            <person name="Paukszto L."/>
            <person name="Jastrzebski P J."/>
        </authorList>
    </citation>
    <scope>NUCLEOTIDE SEQUENCE [LARGE SCALE GENOMIC DNA]</scope>
    <source>
        <strain evidence="9 10">WMS-il1</strain>
    </source>
</reference>